<reference evidence="2 3" key="1">
    <citation type="submission" date="2024-03" db="EMBL/GenBank/DDBJ databases">
        <title>Draft genome sequence of Klenkia terrae.</title>
        <authorList>
            <person name="Duangmal K."/>
            <person name="Chantavorakit T."/>
        </authorList>
    </citation>
    <scope>NUCLEOTIDE SEQUENCE [LARGE SCALE GENOMIC DNA]</scope>
    <source>
        <strain evidence="2 3">JCM 17786</strain>
    </source>
</reference>
<evidence type="ECO:0000313" key="2">
    <source>
        <dbReference type="EMBL" id="MEI4278827.1"/>
    </source>
</evidence>
<dbReference type="EMBL" id="JBAPLV010000009">
    <property type="protein sequence ID" value="MEI4278827.1"/>
    <property type="molecule type" value="Genomic_DNA"/>
</dbReference>
<accession>A0ABU8E5A1</accession>
<dbReference type="InterPro" id="IPR036812">
    <property type="entry name" value="NAD(P)_OxRdtase_dom_sf"/>
</dbReference>
<dbReference type="PANTHER" id="PTHR43638:SF3">
    <property type="entry name" value="ALDEHYDE REDUCTASE"/>
    <property type="match status" value="1"/>
</dbReference>
<dbReference type="Proteomes" id="UP001373496">
    <property type="component" value="Unassembled WGS sequence"/>
</dbReference>
<dbReference type="SUPFAM" id="SSF51430">
    <property type="entry name" value="NAD(P)-linked oxidoreductase"/>
    <property type="match status" value="1"/>
</dbReference>
<name>A0ABU8E5A1_9ACTN</name>
<dbReference type="PRINTS" id="PR00069">
    <property type="entry name" value="ALDKETRDTASE"/>
</dbReference>
<evidence type="ECO:0000313" key="3">
    <source>
        <dbReference type="Proteomes" id="UP001373496"/>
    </source>
</evidence>
<dbReference type="CDD" id="cd19138">
    <property type="entry name" value="AKR_YeaE"/>
    <property type="match status" value="1"/>
</dbReference>
<feature type="domain" description="NADP-dependent oxidoreductase" evidence="1">
    <location>
        <begin position="20"/>
        <end position="268"/>
    </location>
</feature>
<dbReference type="InterPro" id="IPR020471">
    <property type="entry name" value="AKR"/>
</dbReference>
<dbReference type="RefSeq" id="WP_225235912.1">
    <property type="nucleotide sequence ID" value="NZ_JBAPLV010000009.1"/>
</dbReference>
<organism evidence="2 3">
    <name type="scientific">Klenkia terrae</name>
    <dbReference type="NCBI Taxonomy" id="1052259"/>
    <lineage>
        <taxon>Bacteria</taxon>
        <taxon>Bacillati</taxon>
        <taxon>Actinomycetota</taxon>
        <taxon>Actinomycetes</taxon>
        <taxon>Geodermatophilales</taxon>
        <taxon>Geodermatophilaceae</taxon>
        <taxon>Klenkia</taxon>
    </lineage>
</organism>
<dbReference type="Gene3D" id="3.20.20.100">
    <property type="entry name" value="NADP-dependent oxidoreductase domain"/>
    <property type="match status" value="1"/>
</dbReference>
<protein>
    <submittedName>
        <fullName evidence="2">Aldo/keto reductase</fullName>
    </submittedName>
</protein>
<dbReference type="Pfam" id="PF00248">
    <property type="entry name" value="Aldo_ket_red"/>
    <property type="match status" value="1"/>
</dbReference>
<proteinExistence type="predicted"/>
<evidence type="ECO:0000259" key="1">
    <source>
        <dbReference type="Pfam" id="PF00248"/>
    </source>
</evidence>
<keyword evidence="3" id="KW-1185">Reference proteome</keyword>
<sequence length="282" mass="30447">MSAPTIRTVTLPDGASVPALGLGTWYMGEQSATRATEVAALRTGMDCGLTLIDTDEMYGDGAAEELVGKAIAGRRDSVYLVGKVLPSHATRRGTVEACQASLRRLGTDHLDMYLLHWRGRVPLAETVAGFEDLVQAGLIRGWGVSNFDVRDLDEVASVPGGERVQTDQVLYNLNRRGLEYDLLPRCRQAGVPLMAYSPVDHGRLLGNPAVRDMASAKGATAAQLALAWVLRLPQVFAVVKASSPARVTENRAAMEISFSTAELEELDRMFPPPSSKVPLEML</sequence>
<comment type="caution">
    <text evidence="2">The sequence shown here is derived from an EMBL/GenBank/DDBJ whole genome shotgun (WGS) entry which is preliminary data.</text>
</comment>
<gene>
    <name evidence="2" type="ORF">UXQ13_10150</name>
</gene>
<dbReference type="PANTHER" id="PTHR43638">
    <property type="entry name" value="OXIDOREDUCTASE, ALDO/KETO REDUCTASE FAMILY PROTEIN"/>
    <property type="match status" value="1"/>
</dbReference>
<dbReference type="InterPro" id="IPR023210">
    <property type="entry name" value="NADP_OxRdtase_dom"/>
</dbReference>